<feature type="domain" description="HTH marR-type" evidence="6">
    <location>
        <begin position="1"/>
        <end position="116"/>
    </location>
</feature>
<gene>
    <name evidence="7" type="ORF">EHS15_02150</name>
</gene>
<name>A0A4R9M8A3_9LEPT</name>
<dbReference type="GO" id="GO:0003700">
    <property type="term" value="F:DNA-binding transcription factor activity"/>
    <property type="evidence" value="ECO:0007669"/>
    <property type="project" value="InterPro"/>
</dbReference>
<keyword evidence="5" id="KW-0804">Transcription</keyword>
<evidence type="ECO:0000256" key="3">
    <source>
        <dbReference type="ARBA" id="ARBA00023015"/>
    </source>
</evidence>
<dbReference type="PROSITE" id="PS50995">
    <property type="entry name" value="HTH_MARR_2"/>
    <property type="match status" value="1"/>
</dbReference>
<comment type="caution">
    <text evidence="7">The sequence shown here is derived from an EMBL/GenBank/DDBJ whole genome shotgun (WGS) entry which is preliminary data.</text>
</comment>
<dbReference type="InterPro" id="IPR039422">
    <property type="entry name" value="MarR/SlyA-like"/>
</dbReference>
<sequence>MKIYRPLLAELNLTYPQYLVMLVLWEEGSATVSGIGEKLGLDSGTLTPLLKRMETAGYLERKRSEKDERIVTILLTPNGRNLRTKARSVPEKLFCQTGVSEKDAFALKEVLDKLGCEIPG</sequence>
<protein>
    <submittedName>
        <fullName evidence="7">MarR family transcriptional regulator</fullName>
    </submittedName>
</protein>
<organism evidence="7 8">
    <name type="scientific">Leptospira idonii</name>
    <dbReference type="NCBI Taxonomy" id="1193500"/>
    <lineage>
        <taxon>Bacteria</taxon>
        <taxon>Pseudomonadati</taxon>
        <taxon>Spirochaetota</taxon>
        <taxon>Spirochaetia</taxon>
        <taxon>Leptospirales</taxon>
        <taxon>Leptospiraceae</taxon>
        <taxon>Leptospira</taxon>
    </lineage>
</organism>
<dbReference type="PANTHER" id="PTHR33164:SF5">
    <property type="entry name" value="ORGANIC HYDROPEROXIDE RESISTANCE TRANSCRIPTIONAL REGULATOR"/>
    <property type="match status" value="1"/>
</dbReference>
<keyword evidence="8" id="KW-1185">Reference proteome</keyword>
<proteinExistence type="predicted"/>
<evidence type="ECO:0000256" key="4">
    <source>
        <dbReference type="ARBA" id="ARBA00023125"/>
    </source>
</evidence>
<accession>A0A4R9M8A3</accession>
<dbReference type="AlphaFoldDB" id="A0A4R9M8A3"/>
<reference evidence="7" key="1">
    <citation type="journal article" date="2019" name="PLoS Negl. Trop. Dis.">
        <title>Revisiting the worldwide diversity of Leptospira species in the environment.</title>
        <authorList>
            <person name="Vincent A.T."/>
            <person name="Schiettekatte O."/>
            <person name="Bourhy P."/>
            <person name="Veyrier F.J."/>
            <person name="Picardeau M."/>
        </authorList>
    </citation>
    <scope>NUCLEOTIDE SEQUENCE [LARGE SCALE GENOMIC DNA]</scope>
    <source>
        <strain evidence="7">201300427</strain>
    </source>
</reference>
<evidence type="ECO:0000313" key="8">
    <source>
        <dbReference type="Proteomes" id="UP000298058"/>
    </source>
</evidence>
<dbReference type="Proteomes" id="UP000298058">
    <property type="component" value="Unassembled WGS sequence"/>
</dbReference>
<comment type="subcellular location">
    <subcellularLocation>
        <location evidence="1">Cytoplasm</location>
    </subcellularLocation>
</comment>
<dbReference type="SMART" id="SM00347">
    <property type="entry name" value="HTH_MARR"/>
    <property type="match status" value="1"/>
</dbReference>
<dbReference type="Gene3D" id="1.10.10.10">
    <property type="entry name" value="Winged helix-like DNA-binding domain superfamily/Winged helix DNA-binding domain"/>
    <property type="match status" value="1"/>
</dbReference>
<dbReference type="InterPro" id="IPR055166">
    <property type="entry name" value="Transc_reg_Sar_Rot_HTH"/>
</dbReference>
<dbReference type="GO" id="GO:0003677">
    <property type="term" value="F:DNA binding"/>
    <property type="evidence" value="ECO:0007669"/>
    <property type="project" value="UniProtKB-KW"/>
</dbReference>
<dbReference type="EMBL" id="RQHW01000008">
    <property type="protein sequence ID" value="TGN20778.1"/>
    <property type="molecule type" value="Genomic_DNA"/>
</dbReference>
<dbReference type="PRINTS" id="PR00598">
    <property type="entry name" value="HTHMARR"/>
</dbReference>
<dbReference type="Pfam" id="PF22381">
    <property type="entry name" value="Staph_reg_Sar_Rot"/>
    <property type="match status" value="1"/>
</dbReference>
<dbReference type="InterPro" id="IPR036388">
    <property type="entry name" value="WH-like_DNA-bd_sf"/>
</dbReference>
<dbReference type="InterPro" id="IPR000835">
    <property type="entry name" value="HTH_MarR-typ"/>
</dbReference>
<dbReference type="PANTHER" id="PTHR33164">
    <property type="entry name" value="TRANSCRIPTIONAL REGULATOR, MARR FAMILY"/>
    <property type="match status" value="1"/>
</dbReference>
<evidence type="ECO:0000256" key="5">
    <source>
        <dbReference type="ARBA" id="ARBA00023163"/>
    </source>
</evidence>
<dbReference type="GO" id="GO:0005737">
    <property type="term" value="C:cytoplasm"/>
    <property type="evidence" value="ECO:0007669"/>
    <property type="project" value="UniProtKB-SubCell"/>
</dbReference>
<evidence type="ECO:0000256" key="2">
    <source>
        <dbReference type="ARBA" id="ARBA00022490"/>
    </source>
</evidence>
<keyword evidence="4" id="KW-0238">DNA-binding</keyword>
<dbReference type="GO" id="GO:0006950">
    <property type="term" value="P:response to stress"/>
    <property type="evidence" value="ECO:0007669"/>
    <property type="project" value="TreeGrafter"/>
</dbReference>
<dbReference type="InterPro" id="IPR036390">
    <property type="entry name" value="WH_DNA-bd_sf"/>
</dbReference>
<evidence type="ECO:0000313" key="7">
    <source>
        <dbReference type="EMBL" id="TGN20778.1"/>
    </source>
</evidence>
<dbReference type="OrthoDB" id="9806864at2"/>
<evidence type="ECO:0000256" key="1">
    <source>
        <dbReference type="ARBA" id="ARBA00004496"/>
    </source>
</evidence>
<keyword evidence="3" id="KW-0805">Transcription regulation</keyword>
<keyword evidence="2" id="KW-0963">Cytoplasm</keyword>
<dbReference type="SUPFAM" id="SSF46785">
    <property type="entry name" value="Winged helix' DNA-binding domain"/>
    <property type="match status" value="1"/>
</dbReference>
<evidence type="ECO:0000259" key="6">
    <source>
        <dbReference type="PROSITE" id="PS50995"/>
    </source>
</evidence>